<dbReference type="Proteomes" id="UP000187001">
    <property type="component" value="Unassembled WGS sequence"/>
</dbReference>
<protein>
    <recommendedName>
        <fullName evidence="3">PE family protein</fullName>
    </recommendedName>
</protein>
<gene>
    <name evidence="1" type="ORF">A5742_17580</name>
</gene>
<evidence type="ECO:0008006" key="3">
    <source>
        <dbReference type="Google" id="ProtNLM"/>
    </source>
</evidence>
<accession>A0ABD6QT21</accession>
<proteinExistence type="predicted"/>
<dbReference type="EMBL" id="MBER01000010">
    <property type="protein sequence ID" value="OMC51945.1"/>
    <property type="molecule type" value="Genomic_DNA"/>
</dbReference>
<sequence>MSIPTGVLSYGTTAGIQAALSSLNAELTAMSGATMAASSGIEPMGMEGASIVSSVQQLANQAGWEAMFMMGMGFMQMDTAANVMHVAEVQAADGVSNAVLSAVDLAGTVLI</sequence>
<organism evidence="1 2">
    <name type="scientific">Mycolicibacterium fortuitum</name>
    <name type="common">Mycobacterium fortuitum</name>
    <dbReference type="NCBI Taxonomy" id="1766"/>
    <lineage>
        <taxon>Bacteria</taxon>
        <taxon>Bacillati</taxon>
        <taxon>Actinomycetota</taxon>
        <taxon>Actinomycetes</taxon>
        <taxon>Mycobacteriales</taxon>
        <taxon>Mycobacteriaceae</taxon>
        <taxon>Mycolicibacterium</taxon>
    </lineage>
</organism>
<dbReference type="RefSeq" id="WP_076202708.1">
    <property type="nucleotide sequence ID" value="NZ_MBER01000010.1"/>
</dbReference>
<dbReference type="AlphaFoldDB" id="A0ABD6QT21"/>
<evidence type="ECO:0000313" key="1">
    <source>
        <dbReference type="EMBL" id="OMC51945.1"/>
    </source>
</evidence>
<name>A0ABD6QT21_MYCFO</name>
<comment type="caution">
    <text evidence="1">The sequence shown here is derived from an EMBL/GenBank/DDBJ whole genome shotgun (WGS) entry which is preliminary data.</text>
</comment>
<reference evidence="1 2" key="1">
    <citation type="submission" date="2016-07" db="EMBL/GenBank/DDBJ databases">
        <authorList>
            <person name="Sutton G."/>
            <person name="Brinkac L."/>
            <person name="Sanka R."/>
            <person name="Adams M."/>
            <person name="Lau E."/>
            <person name="Kumar A."/>
            <person name="Macaden R."/>
        </authorList>
    </citation>
    <scope>NUCLEOTIDE SEQUENCE [LARGE SCALE GENOMIC DNA]</scope>
    <source>
        <strain evidence="1 2">GA-0871</strain>
    </source>
</reference>
<evidence type="ECO:0000313" key="2">
    <source>
        <dbReference type="Proteomes" id="UP000187001"/>
    </source>
</evidence>